<dbReference type="RefSeq" id="WP_261696492.1">
    <property type="nucleotide sequence ID" value="NZ_CP104694.1"/>
</dbReference>
<evidence type="ECO:0000259" key="4">
    <source>
        <dbReference type="PROSITE" id="PS50893"/>
    </source>
</evidence>
<keyword evidence="3 5" id="KW-0067">ATP-binding</keyword>
<dbReference type="SUPFAM" id="SSF52540">
    <property type="entry name" value="P-loop containing nucleoside triphosphate hydrolases"/>
    <property type="match status" value="1"/>
</dbReference>
<dbReference type="SMART" id="SM00382">
    <property type="entry name" value="AAA"/>
    <property type="match status" value="1"/>
</dbReference>
<dbReference type="PROSITE" id="PS50893">
    <property type="entry name" value="ABC_TRANSPORTER_2"/>
    <property type="match status" value="1"/>
</dbReference>
<reference evidence="5" key="1">
    <citation type="submission" date="2022-09" db="EMBL/GenBank/DDBJ databases">
        <title>Tahibacter sp. nov., isolated from a fresh water.</title>
        <authorList>
            <person name="Baek J.H."/>
            <person name="Lee J.K."/>
            <person name="Kim J.M."/>
            <person name="Jeon C.O."/>
        </authorList>
    </citation>
    <scope>NUCLEOTIDE SEQUENCE</scope>
    <source>
        <strain evidence="5">W38</strain>
    </source>
</reference>
<organism evidence="5 6">
    <name type="scientific">Tahibacter amnicola</name>
    <dbReference type="NCBI Taxonomy" id="2976241"/>
    <lineage>
        <taxon>Bacteria</taxon>
        <taxon>Pseudomonadati</taxon>
        <taxon>Pseudomonadota</taxon>
        <taxon>Gammaproteobacteria</taxon>
        <taxon>Lysobacterales</taxon>
        <taxon>Rhodanobacteraceae</taxon>
        <taxon>Tahibacter</taxon>
    </lineage>
</organism>
<dbReference type="CDD" id="cd03230">
    <property type="entry name" value="ABC_DR_subfamily_A"/>
    <property type="match status" value="1"/>
</dbReference>
<dbReference type="InterPro" id="IPR017871">
    <property type="entry name" value="ABC_transporter-like_CS"/>
</dbReference>
<dbReference type="PROSITE" id="PS00211">
    <property type="entry name" value="ABC_TRANSPORTER_1"/>
    <property type="match status" value="1"/>
</dbReference>
<evidence type="ECO:0000256" key="2">
    <source>
        <dbReference type="ARBA" id="ARBA00022741"/>
    </source>
</evidence>
<dbReference type="InterPro" id="IPR003439">
    <property type="entry name" value="ABC_transporter-like_ATP-bd"/>
</dbReference>
<gene>
    <name evidence="5" type="ORF">N4264_07805</name>
</gene>
<dbReference type="InterPro" id="IPR050763">
    <property type="entry name" value="ABC_transporter_ATP-binding"/>
</dbReference>
<evidence type="ECO:0000256" key="1">
    <source>
        <dbReference type="ARBA" id="ARBA00022448"/>
    </source>
</evidence>
<dbReference type="GO" id="GO:0005524">
    <property type="term" value="F:ATP binding"/>
    <property type="evidence" value="ECO:0007669"/>
    <property type="project" value="UniProtKB-KW"/>
</dbReference>
<dbReference type="Gene3D" id="3.40.50.300">
    <property type="entry name" value="P-loop containing nucleotide triphosphate hydrolases"/>
    <property type="match status" value="1"/>
</dbReference>
<protein>
    <submittedName>
        <fullName evidence="5">ABC transporter ATP-binding protein</fullName>
    </submittedName>
</protein>
<proteinExistence type="predicted"/>
<dbReference type="PANTHER" id="PTHR42711">
    <property type="entry name" value="ABC TRANSPORTER ATP-BINDING PROTEIN"/>
    <property type="match status" value="1"/>
</dbReference>
<keyword evidence="6" id="KW-1185">Reference proteome</keyword>
<dbReference type="PANTHER" id="PTHR42711:SF17">
    <property type="entry name" value="ABC TRANSPORTER ATP-BINDING PROTEIN"/>
    <property type="match status" value="1"/>
</dbReference>
<dbReference type="Pfam" id="PF00005">
    <property type="entry name" value="ABC_tran"/>
    <property type="match status" value="1"/>
</dbReference>
<feature type="domain" description="ABC transporter" evidence="4">
    <location>
        <begin position="7"/>
        <end position="230"/>
    </location>
</feature>
<dbReference type="InterPro" id="IPR027417">
    <property type="entry name" value="P-loop_NTPase"/>
</dbReference>
<evidence type="ECO:0000313" key="5">
    <source>
        <dbReference type="EMBL" id="UXI69538.1"/>
    </source>
</evidence>
<accession>A0ABY6BJI9</accession>
<name>A0ABY6BJI9_9GAMM</name>
<evidence type="ECO:0000256" key="3">
    <source>
        <dbReference type="ARBA" id="ARBA00022840"/>
    </source>
</evidence>
<dbReference type="Proteomes" id="UP001064632">
    <property type="component" value="Chromosome"/>
</dbReference>
<dbReference type="InterPro" id="IPR003593">
    <property type="entry name" value="AAA+_ATPase"/>
</dbReference>
<keyword evidence="2" id="KW-0547">Nucleotide-binding</keyword>
<dbReference type="EMBL" id="CP104694">
    <property type="protein sequence ID" value="UXI69538.1"/>
    <property type="molecule type" value="Genomic_DNA"/>
</dbReference>
<sequence length="296" mass="32166">MHTDVVAELANVTKRHGAVLALDQVSLGIRAGEVYALLGPNGAGKSTAIGCLLGLLPPDAGQVRLFGLANRAMAARRRVGVMLQTATLSENLTVIEVLNLVRSYYEAPRSIADIVAMAGLQEILQRRYGALSVGQQRRVQFALAVCGRPDLLFLDEPTVGMDTESRTYLWSTVRHLVGGGCAVVLTTHYLEEAEALAHRVGVLARGRLVAEGDIETIRARVSYRQIRCVSGLDLAQLSGWSGVHDAERQGEWLNITTREPETVLRRLLQADTAVRELEVRRAGLAEALNEITREAA</sequence>
<evidence type="ECO:0000313" key="6">
    <source>
        <dbReference type="Proteomes" id="UP001064632"/>
    </source>
</evidence>
<keyword evidence="1" id="KW-0813">Transport</keyword>